<protein>
    <submittedName>
        <fullName evidence="2">Uncharacterized protein</fullName>
    </submittedName>
</protein>
<evidence type="ECO:0000256" key="1">
    <source>
        <dbReference type="SAM" id="MobiDB-lite"/>
    </source>
</evidence>
<keyword evidence="3" id="KW-1185">Reference proteome</keyword>
<gene>
    <name evidence="2" type="ORF">GCM10025874_16880</name>
</gene>
<organism evidence="2 3">
    <name type="scientific">Arenivirga flava</name>
    <dbReference type="NCBI Taxonomy" id="1930060"/>
    <lineage>
        <taxon>Bacteria</taxon>
        <taxon>Bacillati</taxon>
        <taxon>Actinomycetota</taxon>
        <taxon>Actinomycetes</taxon>
        <taxon>Micrococcales</taxon>
        <taxon>Microbacteriaceae</taxon>
        <taxon>Arenivirga</taxon>
    </lineage>
</organism>
<feature type="compositionally biased region" description="Basic and acidic residues" evidence="1">
    <location>
        <begin position="70"/>
        <end position="81"/>
    </location>
</feature>
<dbReference type="EMBL" id="BSUL01000001">
    <property type="protein sequence ID" value="GMA28435.1"/>
    <property type="molecule type" value="Genomic_DNA"/>
</dbReference>
<evidence type="ECO:0000313" key="3">
    <source>
        <dbReference type="Proteomes" id="UP001157160"/>
    </source>
</evidence>
<dbReference type="AlphaFoldDB" id="A0AA37UFL9"/>
<comment type="caution">
    <text evidence="2">The sequence shown here is derived from an EMBL/GenBank/DDBJ whole genome shotgun (WGS) entry which is preliminary data.</text>
</comment>
<name>A0AA37UFL9_9MICO</name>
<feature type="compositionally biased region" description="Basic and acidic residues" evidence="1">
    <location>
        <begin position="8"/>
        <end position="22"/>
    </location>
</feature>
<proteinExistence type="predicted"/>
<feature type="compositionally biased region" description="Basic and acidic residues" evidence="1">
    <location>
        <begin position="121"/>
        <end position="146"/>
    </location>
</feature>
<feature type="region of interest" description="Disordered" evidence="1">
    <location>
        <begin position="1"/>
        <end position="57"/>
    </location>
</feature>
<dbReference type="Proteomes" id="UP001157160">
    <property type="component" value="Unassembled WGS sequence"/>
</dbReference>
<reference evidence="2 3" key="1">
    <citation type="journal article" date="2014" name="Int. J. Syst. Evol. Microbiol.">
        <title>Complete genome sequence of Corynebacterium casei LMG S-19264T (=DSM 44701T), isolated from a smear-ripened cheese.</title>
        <authorList>
            <consortium name="US DOE Joint Genome Institute (JGI-PGF)"/>
            <person name="Walter F."/>
            <person name="Albersmeier A."/>
            <person name="Kalinowski J."/>
            <person name="Ruckert C."/>
        </authorList>
    </citation>
    <scope>NUCLEOTIDE SEQUENCE [LARGE SCALE GENOMIC DNA]</scope>
    <source>
        <strain evidence="2 3">NBRC 112289</strain>
    </source>
</reference>
<accession>A0AA37UFL9</accession>
<feature type="region of interest" description="Disordered" evidence="1">
    <location>
        <begin position="121"/>
        <end position="160"/>
    </location>
</feature>
<sequence>MRPGSGDGGERRRGVLRRDRLGQHGAVGDAAGGGQRLGSAHAGEQLRHRGGHRGGIEPHALELLAAEQAAHRGERALEQRQRPLGPGADLAQPARHAVAYAGVEATGEQLLQRGELHGEERVVAHRGGQDADAHPQGRRGGEHGGGLRDAAAEAEVLHHP</sequence>
<evidence type="ECO:0000313" key="2">
    <source>
        <dbReference type="EMBL" id="GMA28435.1"/>
    </source>
</evidence>
<feature type="region of interest" description="Disordered" evidence="1">
    <location>
        <begin position="70"/>
        <end position="93"/>
    </location>
</feature>